<dbReference type="InterPro" id="IPR036691">
    <property type="entry name" value="Endo/exonu/phosph_ase_sf"/>
</dbReference>
<dbReference type="Proteomes" id="UP001457282">
    <property type="component" value="Unassembled WGS sequence"/>
</dbReference>
<sequence>MVYSYRQPPANSKYTLKICHGGEFVTGDNSYEYYARGEVTWVDNLDSKEASLIVLNNIAFELGYRGARKKYLYRSPKNGCILKITCHKDVTKLISELSVSRELEIYIVDGVKEEGELERHPTILFWNCRGLNEAAMCMLRVLVCVHDPTIIFLIETRLSSVVIGKISLSLGFQYIRDSPANRQVAEQNNCVGLAMLWKKNVKLDFSDNSDNYLDFIFNVPDNKSWRLTGFYGHPKIKKHSWEWLEKLSNESPILPWLCFGDFNEILVQEEKSGGCKKANSKMLGFRKVLEKCDLQDLSFVGKMFTWMSNGIEERLDRGLASLTWKDLFTCPKVKHFKDGTISDHIPIVIETDSQKKVLRNIKSVSAAMVDLLSFVDKVEGARGKEGLMVVSCIRRHMGDMAKVPEYYFDIAKNVAPHLIQLDYIAVHDKDANTVKYERLVTLTTCHDLRPLLLNCMVVPKPTQEYDLAIPAEFPSVSCQNTKLNLSEYLMQTWKLIKLIPTDRKITRQQIVKQKIDGQVENLIRWFAQVITPIKDEHIGSDCSNIMEILDEKAHMAGLAVIVCNTIISLFRGKRIEPEGTIIELEEKIRGDLRSYRPKKYHQMGKSDK</sequence>
<proteinExistence type="predicted"/>
<evidence type="ECO:0000259" key="1">
    <source>
        <dbReference type="Pfam" id="PF26130"/>
    </source>
</evidence>
<organism evidence="2 3">
    <name type="scientific">Rubus argutus</name>
    <name type="common">Southern blackberry</name>
    <dbReference type="NCBI Taxonomy" id="59490"/>
    <lineage>
        <taxon>Eukaryota</taxon>
        <taxon>Viridiplantae</taxon>
        <taxon>Streptophyta</taxon>
        <taxon>Embryophyta</taxon>
        <taxon>Tracheophyta</taxon>
        <taxon>Spermatophyta</taxon>
        <taxon>Magnoliopsida</taxon>
        <taxon>eudicotyledons</taxon>
        <taxon>Gunneridae</taxon>
        <taxon>Pentapetalae</taxon>
        <taxon>rosids</taxon>
        <taxon>fabids</taxon>
        <taxon>Rosales</taxon>
        <taxon>Rosaceae</taxon>
        <taxon>Rosoideae</taxon>
        <taxon>Rosoideae incertae sedis</taxon>
        <taxon>Rubus</taxon>
    </lineage>
</organism>
<dbReference type="Pfam" id="PF26130">
    <property type="entry name" value="PB1-like"/>
    <property type="match status" value="1"/>
</dbReference>
<reference evidence="2 3" key="1">
    <citation type="journal article" date="2023" name="G3 (Bethesda)">
        <title>A chromosome-length genome assembly and annotation of blackberry (Rubus argutus, cv. 'Hillquist').</title>
        <authorList>
            <person name="Bruna T."/>
            <person name="Aryal R."/>
            <person name="Dudchenko O."/>
            <person name="Sargent D.J."/>
            <person name="Mead D."/>
            <person name="Buti M."/>
            <person name="Cavallini A."/>
            <person name="Hytonen T."/>
            <person name="Andres J."/>
            <person name="Pham M."/>
            <person name="Weisz D."/>
            <person name="Mascagni F."/>
            <person name="Usai G."/>
            <person name="Natali L."/>
            <person name="Bassil N."/>
            <person name="Fernandez G.E."/>
            <person name="Lomsadze A."/>
            <person name="Armour M."/>
            <person name="Olukolu B."/>
            <person name="Poorten T."/>
            <person name="Britton C."/>
            <person name="Davik J."/>
            <person name="Ashrafi H."/>
            <person name="Aiden E.L."/>
            <person name="Borodovsky M."/>
            <person name="Worthington M."/>
        </authorList>
    </citation>
    <scope>NUCLEOTIDE SEQUENCE [LARGE SCALE GENOMIC DNA]</scope>
    <source>
        <strain evidence="2">PI 553951</strain>
    </source>
</reference>
<evidence type="ECO:0000313" key="3">
    <source>
        <dbReference type="Proteomes" id="UP001457282"/>
    </source>
</evidence>
<keyword evidence="3" id="KW-1185">Reference proteome</keyword>
<dbReference type="AlphaFoldDB" id="A0AAW1WPB3"/>
<gene>
    <name evidence="2" type="ORF">M0R45_023101</name>
</gene>
<dbReference type="SUPFAM" id="SSF56219">
    <property type="entry name" value="DNase I-like"/>
    <property type="match status" value="1"/>
</dbReference>
<protein>
    <recommendedName>
        <fullName evidence="1">PB1-like domain-containing protein</fullName>
    </recommendedName>
</protein>
<dbReference type="EMBL" id="JBEDUW010000005">
    <property type="protein sequence ID" value="KAK9925836.1"/>
    <property type="molecule type" value="Genomic_DNA"/>
</dbReference>
<dbReference type="Gene3D" id="3.60.10.10">
    <property type="entry name" value="Endonuclease/exonuclease/phosphatase"/>
    <property type="match status" value="1"/>
</dbReference>
<dbReference type="PANTHER" id="PTHR35218:SF9">
    <property type="entry name" value="ENDONUCLEASE_EXONUCLEASE_PHOSPHATASE DOMAIN-CONTAINING PROTEIN"/>
    <property type="match status" value="1"/>
</dbReference>
<comment type="caution">
    <text evidence="2">The sequence shown here is derived from an EMBL/GenBank/DDBJ whole genome shotgun (WGS) entry which is preliminary data.</text>
</comment>
<dbReference type="PANTHER" id="PTHR35218">
    <property type="entry name" value="RNASE H DOMAIN-CONTAINING PROTEIN"/>
    <property type="match status" value="1"/>
</dbReference>
<evidence type="ECO:0000313" key="2">
    <source>
        <dbReference type="EMBL" id="KAK9925836.1"/>
    </source>
</evidence>
<feature type="domain" description="PB1-like" evidence="1">
    <location>
        <begin position="12"/>
        <end position="107"/>
    </location>
</feature>
<name>A0AAW1WPB3_RUBAR</name>
<dbReference type="InterPro" id="IPR058594">
    <property type="entry name" value="PB1-like_dom_pln"/>
</dbReference>
<accession>A0AAW1WPB3</accession>